<dbReference type="GO" id="GO:0008270">
    <property type="term" value="F:zinc ion binding"/>
    <property type="evidence" value="ECO:0007669"/>
    <property type="project" value="InterPro"/>
</dbReference>
<dbReference type="PANTHER" id="PTHR47338">
    <property type="entry name" value="ZN(II)2CYS6 TRANSCRIPTION FACTOR (EUROFUNG)-RELATED"/>
    <property type="match status" value="1"/>
</dbReference>
<dbReference type="Pfam" id="PF04082">
    <property type="entry name" value="Fungal_trans"/>
    <property type="match status" value="1"/>
</dbReference>
<reference evidence="8" key="1">
    <citation type="submission" date="2019-11" db="EMBL/GenBank/DDBJ databases">
        <title>Bipolaris sorokiniana Genome sequencing.</title>
        <authorList>
            <person name="Wang H."/>
        </authorList>
    </citation>
    <scope>NUCLEOTIDE SEQUENCE</scope>
</reference>
<keyword evidence="5" id="KW-0539">Nucleus</keyword>
<evidence type="ECO:0000256" key="4">
    <source>
        <dbReference type="ARBA" id="ARBA00023163"/>
    </source>
</evidence>
<feature type="compositionally biased region" description="Basic and acidic residues" evidence="6">
    <location>
        <begin position="336"/>
        <end position="348"/>
    </location>
</feature>
<dbReference type="Gene3D" id="4.10.240.10">
    <property type="entry name" value="Zn(2)-C6 fungal-type DNA-binding domain"/>
    <property type="match status" value="1"/>
</dbReference>
<organism evidence="8 9">
    <name type="scientific">Cochliobolus sativus</name>
    <name type="common">Common root rot and spot blotch fungus</name>
    <name type="synonym">Bipolaris sorokiniana</name>
    <dbReference type="NCBI Taxonomy" id="45130"/>
    <lineage>
        <taxon>Eukaryota</taxon>
        <taxon>Fungi</taxon>
        <taxon>Dikarya</taxon>
        <taxon>Ascomycota</taxon>
        <taxon>Pezizomycotina</taxon>
        <taxon>Dothideomycetes</taxon>
        <taxon>Pleosporomycetidae</taxon>
        <taxon>Pleosporales</taxon>
        <taxon>Pleosporineae</taxon>
        <taxon>Pleosporaceae</taxon>
        <taxon>Bipolaris</taxon>
    </lineage>
</organism>
<protein>
    <recommendedName>
        <fullName evidence="7">Zn(2)-C6 fungal-type domain-containing protein</fullName>
    </recommendedName>
</protein>
<proteinExistence type="predicted"/>
<keyword evidence="4" id="KW-0804">Transcription</keyword>
<dbReference type="PANTHER" id="PTHR47338:SF11">
    <property type="entry name" value="ZN(II)2CYS6 TRANSCRIPTION FACTOR (EUROFUNG)"/>
    <property type="match status" value="1"/>
</dbReference>
<feature type="region of interest" description="Disordered" evidence="6">
    <location>
        <begin position="1"/>
        <end position="113"/>
    </location>
</feature>
<dbReference type="Proteomes" id="UP000624244">
    <property type="component" value="Unassembled WGS sequence"/>
</dbReference>
<evidence type="ECO:0000313" key="9">
    <source>
        <dbReference type="Proteomes" id="UP000624244"/>
    </source>
</evidence>
<dbReference type="InterPro" id="IPR036864">
    <property type="entry name" value="Zn2-C6_fun-type_DNA-bd_sf"/>
</dbReference>
<accession>A0A8H6E033</accession>
<dbReference type="GO" id="GO:0005634">
    <property type="term" value="C:nucleus"/>
    <property type="evidence" value="ECO:0007669"/>
    <property type="project" value="UniProtKB-SubCell"/>
</dbReference>
<feature type="region of interest" description="Disordered" evidence="6">
    <location>
        <begin position="310"/>
        <end position="358"/>
    </location>
</feature>
<evidence type="ECO:0000256" key="1">
    <source>
        <dbReference type="ARBA" id="ARBA00004123"/>
    </source>
</evidence>
<evidence type="ECO:0000256" key="5">
    <source>
        <dbReference type="ARBA" id="ARBA00023242"/>
    </source>
</evidence>
<feature type="compositionally biased region" description="Low complexity" evidence="6">
    <location>
        <begin position="134"/>
        <end position="149"/>
    </location>
</feature>
<evidence type="ECO:0000313" key="8">
    <source>
        <dbReference type="EMBL" id="KAF5854402.1"/>
    </source>
</evidence>
<dbReference type="GO" id="GO:0006351">
    <property type="term" value="P:DNA-templated transcription"/>
    <property type="evidence" value="ECO:0007669"/>
    <property type="project" value="InterPro"/>
</dbReference>
<evidence type="ECO:0000256" key="3">
    <source>
        <dbReference type="ARBA" id="ARBA00023015"/>
    </source>
</evidence>
<dbReference type="PROSITE" id="PS50048">
    <property type="entry name" value="ZN2_CY6_FUNGAL_2"/>
    <property type="match status" value="1"/>
</dbReference>
<dbReference type="AlphaFoldDB" id="A0A8H6E033"/>
<keyword evidence="2" id="KW-0479">Metal-binding</keyword>
<gene>
    <name evidence="8" type="ORF">GGP41_007197</name>
</gene>
<dbReference type="GO" id="GO:0003677">
    <property type="term" value="F:DNA binding"/>
    <property type="evidence" value="ECO:0007669"/>
    <property type="project" value="InterPro"/>
</dbReference>
<dbReference type="EMBL" id="WNKQ01000001">
    <property type="protein sequence ID" value="KAF5854402.1"/>
    <property type="molecule type" value="Genomic_DNA"/>
</dbReference>
<evidence type="ECO:0000256" key="2">
    <source>
        <dbReference type="ARBA" id="ARBA00022723"/>
    </source>
</evidence>
<evidence type="ECO:0000256" key="6">
    <source>
        <dbReference type="SAM" id="MobiDB-lite"/>
    </source>
</evidence>
<dbReference type="GO" id="GO:0000981">
    <property type="term" value="F:DNA-binding transcription factor activity, RNA polymerase II-specific"/>
    <property type="evidence" value="ECO:0007669"/>
    <property type="project" value="InterPro"/>
</dbReference>
<keyword evidence="3" id="KW-0805">Transcription regulation</keyword>
<dbReference type="Pfam" id="PF00172">
    <property type="entry name" value="Zn_clus"/>
    <property type="match status" value="1"/>
</dbReference>
<dbReference type="InterPro" id="IPR007219">
    <property type="entry name" value="XnlR_reg_dom"/>
</dbReference>
<dbReference type="InterPro" id="IPR001138">
    <property type="entry name" value="Zn2Cys6_DnaBD"/>
</dbReference>
<dbReference type="CDD" id="cd00067">
    <property type="entry name" value="GAL4"/>
    <property type="match status" value="1"/>
</dbReference>
<evidence type="ECO:0000259" key="7">
    <source>
        <dbReference type="PROSITE" id="PS50048"/>
    </source>
</evidence>
<feature type="region of interest" description="Disordered" evidence="6">
    <location>
        <begin position="132"/>
        <end position="151"/>
    </location>
</feature>
<dbReference type="CDD" id="cd12148">
    <property type="entry name" value="fungal_TF_MHR"/>
    <property type="match status" value="1"/>
</dbReference>
<dbReference type="SMART" id="SM00066">
    <property type="entry name" value="GAL4"/>
    <property type="match status" value="1"/>
</dbReference>
<dbReference type="PROSITE" id="PS00463">
    <property type="entry name" value="ZN2_CY6_FUNGAL_1"/>
    <property type="match status" value="1"/>
</dbReference>
<feature type="compositionally biased region" description="Polar residues" evidence="6">
    <location>
        <begin position="48"/>
        <end position="60"/>
    </location>
</feature>
<feature type="region of interest" description="Disordered" evidence="6">
    <location>
        <begin position="167"/>
        <end position="186"/>
    </location>
</feature>
<dbReference type="SUPFAM" id="SSF57701">
    <property type="entry name" value="Zn2/Cys6 DNA-binding domain"/>
    <property type="match status" value="1"/>
</dbReference>
<dbReference type="InterPro" id="IPR050815">
    <property type="entry name" value="TF_fung"/>
</dbReference>
<comment type="subcellular location">
    <subcellularLocation>
        <location evidence="1">Nucleus</location>
    </subcellularLocation>
</comment>
<sequence>MLLNMSRPARIPSHSGPPPSYGSYPPHHASASRPEIIAPGHPVRPADSSGNQSNAQQLPSLRTLLEPELLDKKSSDPPPLSASGTQHPYTQGGRYGSSSPTLKRRHEHDSHFHGYPEHNAMASQSLYHHRQSLPATTATPSTASSTSSSGFGIGRLELQRRESFVHPSQHDLAGNGHRQPSLASDSAGSIMGQQELGFDPSRPMRMRRLDGSSRALIQSSRCVGQRDIPGEGLCYVYEDGTYCRAIIDGEAVNPSWGITKAGKPRKRLAQACLTCREKKIKCEPGYPKCHQCAKSQRVCRGGINQNNVSGETSPSGSAPLYKHPSSEVLSPSAATERARAIGEPREPPKSAIDPWNISTPYRPRKIRSTAIGNKRDMSVHSYDSDWSGSANEQVMEDFGRGSYSDPLALQWEQDPFETDPRLTLDLLELYFGHAGRATYSMFPRRAFLTWVETSRDKNQDHLMLLYATLAMGSAFATDPERRSLGKRFVSVASYAAEKRFGKFSLQLCQTRLMLALYFFAKGKSQEAWDYCGAGLRAISALKINTEDGIKDLADSNANPDYGFDRQTFEECCRRTFWSGLLMDVSYDIIKDPAPVDLTSPQRYNGFFGGTLFVFSMEDAFVRLPCLDRMYESSTPSDAPFFSEELLSGRGAPVTILGHMAHLCLISTLWGEVLTFTGRAARRPDAGYERHYETFYAKTYEKLDAWHAMLPENLRYTMQNFDTSIIEGYAGTFISIHALYCAATIRLNRHVRINALPADKICRNLKQAFFMASNFLSMMHSVAKVNRQQRLPAAAASEFLFSTPFPGYALMLSVDVLTSAGLFSTLPKLIETLSTSLSCIDELASFWSSAKTQQKTVSHRIKQLTEMAAQEGQNARNSSHGNFWRTTNSLQTSFANDDALYKTDSQLLFGVVGQLTS</sequence>
<feature type="domain" description="Zn(2)-C6 fungal-type" evidence="7">
    <location>
        <begin position="271"/>
        <end position="299"/>
    </location>
</feature>
<name>A0A8H6E033_COCSA</name>
<comment type="caution">
    <text evidence="8">The sequence shown here is derived from an EMBL/GenBank/DDBJ whole genome shotgun (WGS) entry which is preliminary data.</text>
</comment>